<dbReference type="EMBL" id="JARQWQ010000165">
    <property type="protein sequence ID" value="KAK2547862.1"/>
    <property type="molecule type" value="Genomic_DNA"/>
</dbReference>
<dbReference type="AlphaFoldDB" id="A0AAD9US95"/>
<feature type="transmembrane region" description="Helical" evidence="18">
    <location>
        <begin position="127"/>
        <end position="144"/>
    </location>
</feature>
<evidence type="ECO:0000256" key="13">
    <source>
        <dbReference type="ARBA" id="ARBA00049221"/>
    </source>
</evidence>
<feature type="region of interest" description="Disordered" evidence="17">
    <location>
        <begin position="414"/>
        <end position="434"/>
    </location>
</feature>
<accession>A0AAD9US95</accession>
<comment type="catalytic activity">
    <reaction evidence="11">
        <text>12-(9Z-octadecenoyloxy)-octadecanoate + H2O = 12-hydroxyoctadecanoate + (9Z)-octadecenoate + H(+)</text>
        <dbReference type="Rhea" id="RHEA:52060"/>
        <dbReference type="ChEBI" id="CHEBI:15377"/>
        <dbReference type="ChEBI" id="CHEBI:15378"/>
        <dbReference type="ChEBI" id="CHEBI:30823"/>
        <dbReference type="ChEBI" id="CHEBI:84201"/>
        <dbReference type="ChEBI" id="CHEBI:136302"/>
    </reaction>
    <physiologicalReaction direction="left-to-right" evidence="11">
        <dbReference type="Rhea" id="RHEA:52061"/>
    </physiologicalReaction>
</comment>
<comment type="catalytic activity">
    <reaction evidence="14">
        <text>13-(9Z-octadecenoyloxy)-octadecanoate + H2O = 13-hydroxy-octadecanoate + (9Z)-octadecenoate + H(+)</text>
        <dbReference type="Rhea" id="RHEA:52064"/>
        <dbReference type="ChEBI" id="CHEBI:15377"/>
        <dbReference type="ChEBI" id="CHEBI:15378"/>
        <dbReference type="ChEBI" id="CHEBI:30823"/>
        <dbReference type="ChEBI" id="CHEBI:136303"/>
        <dbReference type="ChEBI" id="CHEBI:136304"/>
    </reaction>
    <physiologicalReaction direction="left-to-right" evidence="14">
        <dbReference type="Rhea" id="RHEA:52065"/>
    </physiologicalReaction>
</comment>
<comment type="catalytic activity">
    <reaction evidence="12">
        <text>9-(9Z-octadecenoyloxy)-octadecanoate + H2O = 9-hydroxy-octadecanoate + (9Z)-octadecenoate + H(+)</text>
        <dbReference type="Rhea" id="RHEA:52048"/>
        <dbReference type="ChEBI" id="CHEBI:15377"/>
        <dbReference type="ChEBI" id="CHEBI:15378"/>
        <dbReference type="ChEBI" id="CHEBI:30823"/>
        <dbReference type="ChEBI" id="CHEBI:136282"/>
        <dbReference type="ChEBI" id="CHEBI:136286"/>
    </reaction>
    <physiologicalReaction direction="left-to-right" evidence="12">
        <dbReference type="Rhea" id="RHEA:52049"/>
    </physiologicalReaction>
</comment>
<feature type="transmembrane region" description="Helical" evidence="18">
    <location>
        <begin position="273"/>
        <end position="294"/>
    </location>
</feature>
<reference evidence="19" key="1">
    <citation type="journal article" date="2023" name="G3 (Bethesda)">
        <title>Whole genome assembly and annotation of the endangered Caribbean coral Acropora cervicornis.</title>
        <authorList>
            <person name="Selwyn J.D."/>
            <person name="Vollmer S.V."/>
        </authorList>
    </citation>
    <scope>NUCLEOTIDE SEQUENCE</scope>
    <source>
        <strain evidence="19">K2</strain>
    </source>
</reference>
<evidence type="ECO:0000256" key="11">
    <source>
        <dbReference type="ARBA" id="ARBA00048701"/>
    </source>
</evidence>
<comment type="catalytic activity">
    <reaction evidence="1">
        <text>9-(9Z-hexadecenoyloxy)-octadecanoate + H2O = (9Z)-hexadecenoate + 9-hydroxy-octadecanoate + H(+)</text>
        <dbReference type="Rhea" id="RHEA:52068"/>
        <dbReference type="ChEBI" id="CHEBI:15377"/>
        <dbReference type="ChEBI" id="CHEBI:15378"/>
        <dbReference type="ChEBI" id="CHEBI:32372"/>
        <dbReference type="ChEBI" id="CHEBI:136286"/>
        <dbReference type="ChEBI" id="CHEBI:136309"/>
    </reaction>
    <physiologicalReaction direction="left-to-right" evidence="1">
        <dbReference type="Rhea" id="RHEA:52069"/>
    </physiologicalReaction>
</comment>
<dbReference type="GO" id="GO:0012505">
    <property type="term" value="C:endomembrane system"/>
    <property type="evidence" value="ECO:0007669"/>
    <property type="project" value="UniProtKB-SubCell"/>
</dbReference>
<gene>
    <name evidence="19" type="ORF">P5673_032086</name>
</gene>
<dbReference type="GO" id="GO:0016020">
    <property type="term" value="C:membrane"/>
    <property type="evidence" value="ECO:0007669"/>
    <property type="project" value="InterPro"/>
</dbReference>
<feature type="transmembrane region" description="Helical" evidence="18">
    <location>
        <begin position="84"/>
        <end position="106"/>
    </location>
</feature>
<evidence type="ECO:0000256" key="16">
    <source>
        <dbReference type="ARBA" id="ARBA00049428"/>
    </source>
</evidence>
<evidence type="ECO:0000256" key="12">
    <source>
        <dbReference type="ARBA" id="ARBA00048800"/>
    </source>
</evidence>
<evidence type="ECO:0000256" key="10">
    <source>
        <dbReference type="ARBA" id="ARBA00048680"/>
    </source>
</evidence>
<feature type="transmembrane region" description="Helical" evidence="18">
    <location>
        <begin position="46"/>
        <end position="64"/>
    </location>
</feature>
<comment type="catalytic activity">
    <reaction evidence="16">
        <text>12-(9Z-hexadecenoyloxy)-octadecanoate + H2O = 12-hydroxyoctadecanoate + (9Z)-hexadecenoate + H(+)</text>
        <dbReference type="Rhea" id="RHEA:52072"/>
        <dbReference type="ChEBI" id="CHEBI:15377"/>
        <dbReference type="ChEBI" id="CHEBI:15378"/>
        <dbReference type="ChEBI" id="CHEBI:32372"/>
        <dbReference type="ChEBI" id="CHEBI:84201"/>
        <dbReference type="ChEBI" id="CHEBI:136312"/>
    </reaction>
    <physiologicalReaction direction="left-to-right" evidence="16">
        <dbReference type="Rhea" id="RHEA:52073"/>
    </physiologicalReaction>
</comment>
<dbReference type="InterPro" id="IPR006838">
    <property type="entry name" value="ADTRP_AIG1"/>
</dbReference>
<comment type="catalytic activity">
    <reaction evidence="13">
        <text>9-octadecanoyloxy-octadecanoate + H2O = 9-hydroxy-octadecanoate + octadecanoate + H(+)</text>
        <dbReference type="Rhea" id="RHEA:52096"/>
        <dbReference type="ChEBI" id="CHEBI:15377"/>
        <dbReference type="ChEBI" id="CHEBI:15378"/>
        <dbReference type="ChEBI" id="CHEBI:25629"/>
        <dbReference type="ChEBI" id="CHEBI:136286"/>
        <dbReference type="ChEBI" id="CHEBI:136373"/>
    </reaction>
    <physiologicalReaction direction="left-to-right" evidence="13">
        <dbReference type="Rhea" id="RHEA:52097"/>
    </physiologicalReaction>
</comment>
<comment type="similarity">
    <text evidence="3">Belongs to the AIG1 family.</text>
</comment>
<comment type="catalytic activity">
    <reaction evidence="15">
        <text>13-(9Z-hexadecenoyloxy)-octadecanoate + H2O = 13-hydroxy-octadecanoate + (9Z)-hexadecenoate + H(+)</text>
        <dbReference type="Rhea" id="RHEA:52076"/>
        <dbReference type="ChEBI" id="CHEBI:15377"/>
        <dbReference type="ChEBI" id="CHEBI:15378"/>
        <dbReference type="ChEBI" id="CHEBI:32372"/>
        <dbReference type="ChEBI" id="CHEBI:136304"/>
        <dbReference type="ChEBI" id="CHEBI:136315"/>
    </reaction>
    <physiologicalReaction direction="left-to-right" evidence="15">
        <dbReference type="Rhea" id="RHEA:52077"/>
    </physiologicalReaction>
</comment>
<evidence type="ECO:0000256" key="17">
    <source>
        <dbReference type="SAM" id="MobiDB-lite"/>
    </source>
</evidence>
<evidence type="ECO:0000256" key="9">
    <source>
        <dbReference type="ARBA" id="ARBA00047863"/>
    </source>
</evidence>
<evidence type="ECO:0000256" key="8">
    <source>
        <dbReference type="ARBA" id="ARBA00047427"/>
    </source>
</evidence>
<feature type="compositionally biased region" description="Basic residues" evidence="17">
    <location>
        <begin position="425"/>
        <end position="434"/>
    </location>
</feature>
<feature type="transmembrane region" description="Helical" evidence="18">
    <location>
        <begin position="6"/>
        <end position="26"/>
    </location>
</feature>
<keyword evidence="4 18" id="KW-0812">Transmembrane</keyword>
<comment type="subcellular location">
    <subcellularLocation>
        <location evidence="2">Endomembrane system</location>
        <topology evidence="2">Multi-pass membrane protein</topology>
    </subcellularLocation>
</comment>
<protein>
    <submittedName>
        <fullName evidence="19">Androgen-induced gene 1 protein</fullName>
    </submittedName>
</protein>
<comment type="catalytic activity">
    <reaction evidence="10">
        <text>12-octadecanoyloxy-octadecanoate + H2O = 12-hydroxyoctadecanoate + octadecanoate + H(+)</text>
        <dbReference type="Rhea" id="RHEA:52080"/>
        <dbReference type="ChEBI" id="CHEBI:15377"/>
        <dbReference type="ChEBI" id="CHEBI:15378"/>
        <dbReference type="ChEBI" id="CHEBI:25629"/>
        <dbReference type="ChEBI" id="CHEBI:84201"/>
        <dbReference type="ChEBI" id="CHEBI:136330"/>
    </reaction>
    <physiologicalReaction direction="left-to-right" evidence="10">
        <dbReference type="Rhea" id="RHEA:52081"/>
    </physiologicalReaction>
</comment>
<keyword evidence="6 18" id="KW-0472">Membrane</keyword>
<keyword evidence="5 18" id="KW-1133">Transmembrane helix</keyword>
<feature type="transmembrane region" description="Helical" evidence="18">
    <location>
        <begin position="237"/>
        <end position="261"/>
    </location>
</feature>
<evidence type="ECO:0000256" key="7">
    <source>
        <dbReference type="ARBA" id="ARBA00047368"/>
    </source>
</evidence>
<evidence type="ECO:0000256" key="2">
    <source>
        <dbReference type="ARBA" id="ARBA00004127"/>
    </source>
</evidence>
<feature type="transmembrane region" description="Helical" evidence="18">
    <location>
        <begin position="314"/>
        <end position="333"/>
    </location>
</feature>
<evidence type="ECO:0000256" key="5">
    <source>
        <dbReference type="ARBA" id="ARBA00022989"/>
    </source>
</evidence>
<organism evidence="19 20">
    <name type="scientific">Acropora cervicornis</name>
    <name type="common">Staghorn coral</name>
    <dbReference type="NCBI Taxonomy" id="6130"/>
    <lineage>
        <taxon>Eukaryota</taxon>
        <taxon>Metazoa</taxon>
        <taxon>Cnidaria</taxon>
        <taxon>Anthozoa</taxon>
        <taxon>Hexacorallia</taxon>
        <taxon>Scleractinia</taxon>
        <taxon>Astrocoeniina</taxon>
        <taxon>Acroporidae</taxon>
        <taxon>Acropora</taxon>
    </lineage>
</organism>
<evidence type="ECO:0000256" key="3">
    <source>
        <dbReference type="ARBA" id="ARBA00009300"/>
    </source>
</evidence>
<evidence type="ECO:0000256" key="14">
    <source>
        <dbReference type="ARBA" id="ARBA00049296"/>
    </source>
</evidence>
<feature type="transmembrane region" description="Helical" evidence="18">
    <location>
        <begin position="383"/>
        <end position="400"/>
    </location>
</feature>
<evidence type="ECO:0000313" key="20">
    <source>
        <dbReference type="Proteomes" id="UP001249851"/>
    </source>
</evidence>
<comment type="caution">
    <text evidence="19">The sequence shown here is derived from an EMBL/GenBank/DDBJ whole genome shotgun (WGS) entry which is preliminary data.</text>
</comment>
<comment type="catalytic activity">
    <reaction evidence="9">
        <text>9-hexadecanoyloxy-octadecanoate + H2O = 9-hydroxy-octadecanoate + hexadecanoate + H(+)</text>
        <dbReference type="Rhea" id="RHEA:52052"/>
        <dbReference type="ChEBI" id="CHEBI:7896"/>
        <dbReference type="ChEBI" id="CHEBI:15377"/>
        <dbReference type="ChEBI" id="CHEBI:15378"/>
        <dbReference type="ChEBI" id="CHEBI:83670"/>
        <dbReference type="ChEBI" id="CHEBI:136286"/>
    </reaction>
    <physiologicalReaction direction="left-to-right" evidence="9">
        <dbReference type="Rhea" id="RHEA:52053"/>
    </physiologicalReaction>
</comment>
<comment type="catalytic activity">
    <reaction evidence="7">
        <text>12-hexadecanoyloxy-octadecanoate + H2O = 12-hydroxyoctadecanoate + hexadecanoate + H(+)</text>
        <dbReference type="Rhea" id="RHEA:52056"/>
        <dbReference type="ChEBI" id="CHEBI:7896"/>
        <dbReference type="ChEBI" id="CHEBI:15377"/>
        <dbReference type="ChEBI" id="CHEBI:15378"/>
        <dbReference type="ChEBI" id="CHEBI:83677"/>
        <dbReference type="ChEBI" id="CHEBI:84201"/>
    </reaction>
    <physiologicalReaction direction="left-to-right" evidence="7">
        <dbReference type="Rhea" id="RHEA:52057"/>
    </physiologicalReaction>
</comment>
<name>A0AAD9US95_ACRCE</name>
<evidence type="ECO:0000256" key="15">
    <source>
        <dbReference type="ARBA" id="ARBA00049322"/>
    </source>
</evidence>
<dbReference type="Proteomes" id="UP001249851">
    <property type="component" value="Unassembled WGS sequence"/>
</dbReference>
<sequence>MASSSSFGILLISHICGTMLFTYTLYQHLQIKAPVNRRYYGGKFKFLTFLNVLIQLVYFTTAIIGDVVTLIKGRDGWLTKLRDIVFASLAFPICMFVSATFWGIYLMDRDLIFPKGMEEIIPPWLNHLLHTWCAVAIIMEGAFVKHRYPRNHVGLGLLLSFCLAYLLTRGEPHEQELKLSRAKNLYELVNNNNNNNNTTILLLSHICGTVLFAYTLYHHLQIKAPNHRVYGGKFKFLTFLNVLLQLVYFTIAIIGDVLTLIKGKDSWLIKLRDILFASLAFPICVFVTATFWGIYLVDRDLIFPKGMDKLIPPWLNHLLHTWCAVAIIMEGAFVKHRYPRNHVGLGLLLSFCLAYLLWITWVAHVSGYWVYPFLRVMSFSARIAFFVFAGFVMAFFYFLGKWKTRFIFGGEEQKENLERKNSKSGAKRKAMKAE</sequence>
<evidence type="ECO:0000256" key="1">
    <source>
        <dbReference type="ARBA" id="ARBA00000923"/>
    </source>
</evidence>
<comment type="catalytic activity">
    <reaction evidence="8">
        <text>13-octadecanoyloxy-octadecanoate + H2O = 13-hydroxy-octadecanoate + octadecanoate + H(+)</text>
        <dbReference type="Rhea" id="RHEA:52084"/>
        <dbReference type="ChEBI" id="CHEBI:15377"/>
        <dbReference type="ChEBI" id="CHEBI:15378"/>
        <dbReference type="ChEBI" id="CHEBI:25629"/>
        <dbReference type="ChEBI" id="CHEBI:136304"/>
        <dbReference type="ChEBI" id="CHEBI:136335"/>
    </reaction>
    <physiologicalReaction direction="left-to-right" evidence="8">
        <dbReference type="Rhea" id="RHEA:52085"/>
    </physiologicalReaction>
</comment>
<dbReference type="Pfam" id="PF04750">
    <property type="entry name" value="Far-17a_AIG1"/>
    <property type="match status" value="2"/>
</dbReference>
<feature type="transmembrane region" description="Helical" evidence="18">
    <location>
        <begin position="345"/>
        <end position="371"/>
    </location>
</feature>
<evidence type="ECO:0000256" key="4">
    <source>
        <dbReference type="ARBA" id="ARBA00022692"/>
    </source>
</evidence>
<evidence type="ECO:0000256" key="18">
    <source>
        <dbReference type="SAM" id="Phobius"/>
    </source>
</evidence>
<keyword evidence="20" id="KW-1185">Reference proteome</keyword>
<reference evidence="19" key="2">
    <citation type="journal article" date="2023" name="Science">
        <title>Genomic signatures of disease resistance in endangered staghorn corals.</title>
        <authorList>
            <person name="Vollmer S.V."/>
            <person name="Selwyn J.D."/>
            <person name="Despard B.A."/>
            <person name="Roesel C.L."/>
        </authorList>
    </citation>
    <scope>NUCLEOTIDE SEQUENCE</scope>
    <source>
        <strain evidence="19">K2</strain>
    </source>
</reference>
<dbReference type="PANTHER" id="PTHR10989:SF16">
    <property type="entry name" value="AT02829P-RELATED"/>
    <property type="match status" value="1"/>
</dbReference>
<proteinExistence type="inferred from homology"/>
<dbReference type="PANTHER" id="PTHR10989">
    <property type="entry name" value="ANDROGEN-INDUCED PROTEIN 1-RELATED"/>
    <property type="match status" value="1"/>
</dbReference>
<feature type="transmembrane region" description="Helical" evidence="18">
    <location>
        <begin position="200"/>
        <end position="217"/>
    </location>
</feature>
<evidence type="ECO:0000313" key="19">
    <source>
        <dbReference type="EMBL" id="KAK2547862.1"/>
    </source>
</evidence>
<evidence type="ECO:0000256" key="6">
    <source>
        <dbReference type="ARBA" id="ARBA00023136"/>
    </source>
</evidence>